<accession>A0ACC2N9K0</accession>
<sequence length="105" mass="11709">MKYTAVFVLFALVASAYSATLPEAEPQLAPEAAQEIEPKDAAAAPAEQARDKRGLIYSPWVSPYASAYSYYPYSYSSYSYHPVAYSAWAGYRPYYPAYYSPYIVG</sequence>
<comment type="caution">
    <text evidence="1">The sequence shown here is derived from an EMBL/GenBank/DDBJ whole genome shotgun (WGS) entry which is preliminary data.</text>
</comment>
<dbReference type="EMBL" id="CM056744">
    <property type="protein sequence ID" value="KAJ8667017.1"/>
    <property type="molecule type" value="Genomic_DNA"/>
</dbReference>
<evidence type="ECO:0000313" key="1">
    <source>
        <dbReference type="EMBL" id="KAJ8667017.1"/>
    </source>
</evidence>
<protein>
    <submittedName>
        <fullName evidence="1">Uncharacterized protein</fullName>
    </submittedName>
</protein>
<proteinExistence type="predicted"/>
<dbReference type="Proteomes" id="UP001239111">
    <property type="component" value="Chromosome 4"/>
</dbReference>
<reference evidence="1" key="1">
    <citation type="submission" date="2023-04" db="EMBL/GenBank/DDBJ databases">
        <title>A chromosome-level genome assembly of the parasitoid wasp Eretmocerus hayati.</title>
        <authorList>
            <person name="Zhong Y."/>
            <person name="Liu S."/>
            <person name="Liu Y."/>
        </authorList>
    </citation>
    <scope>NUCLEOTIDE SEQUENCE</scope>
    <source>
        <strain evidence="1">ZJU_SS_LIU_2023</strain>
    </source>
</reference>
<gene>
    <name evidence="1" type="ORF">QAD02_008679</name>
</gene>
<evidence type="ECO:0000313" key="2">
    <source>
        <dbReference type="Proteomes" id="UP001239111"/>
    </source>
</evidence>
<name>A0ACC2N9K0_9HYME</name>
<organism evidence="1 2">
    <name type="scientific">Eretmocerus hayati</name>
    <dbReference type="NCBI Taxonomy" id="131215"/>
    <lineage>
        <taxon>Eukaryota</taxon>
        <taxon>Metazoa</taxon>
        <taxon>Ecdysozoa</taxon>
        <taxon>Arthropoda</taxon>
        <taxon>Hexapoda</taxon>
        <taxon>Insecta</taxon>
        <taxon>Pterygota</taxon>
        <taxon>Neoptera</taxon>
        <taxon>Endopterygota</taxon>
        <taxon>Hymenoptera</taxon>
        <taxon>Apocrita</taxon>
        <taxon>Proctotrupomorpha</taxon>
        <taxon>Chalcidoidea</taxon>
        <taxon>Aphelinidae</taxon>
        <taxon>Aphelininae</taxon>
        <taxon>Eretmocerus</taxon>
    </lineage>
</organism>
<keyword evidence="2" id="KW-1185">Reference proteome</keyword>